<dbReference type="RefSeq" id="WP_259479441.1">
    <property type="nucleotide sequence ID" value="NZ_BAAAQY010000005.1"/>
</dbReference>
<dbReference type="Proteomes" id="UP001500929">
    <property type="component" value="Unassembled WGS sequence"/>
</dbReference>
<dbReference type="PANTHER" id="PTHR43297">
    <property type="entry name" value="OLIGOPEPTIDE TRANSPORT ATP-BINDING PROTEIN APPD"/>
    <property type="match status" value="1"/>
</dbReference>
<dbReference type="SUPFAM" id="SSF52540">
    <property type="entry name" value="P-loop containing nucleoside triphosphate hydrolases"/>
    <property type="match status" value="1"/>
</dbReference>
<evidence type="ECO:0000259" key="8">
    <source>
        <dbReference type="PROSITE" id="PS50893"/>
    </source>
</evidence>
<protein>
    <submittedName>
        <fullName evidence="9">ABC transporter ATP-binding protein</fullName>
    </submittedName>
</protein>
<evidence type="ECO:0000256" key="1">
    <source>
        <dbReference type="ARBA" id="ARBA00004202"/>
    </source>
</evidence>
<dbReference type="Pfam" id="PF00005">
    <property type="entry name" value="ABC_tran"/>
    <property type="match status" value="1"/>
</dbReference>
<feature type="domain" description="ABC transporter" evidence="8">
    <location>
        <begin position="27"/>
        <end position="275"/>
    </location>
</feature>
<comment type="similarity">
    <text evidence="2">Belongs to the ABC transporter superfamily.</text>
</comment>
<dbReference type="InterPro" id="IPR003593">
    <property type="entry name" value="AAA+_ATPase"/>
</dbReference>
<keyword evidence="10" id="KW-1185">Reference proteome</keyword>
<dbReference type="EMBL" id="BAAAQY010000005">
    <property type="protein sequence ID" value="GAA2234680.1"/>
    <property type="molecule type" value="Genomic_DNA"/>
</dbReference>
<organism evidence="9 10">
    <name type="scientific">Herbiconiux moechotypicola</name>
    <dbReference type="NCBI Taxonomy" id="637393"/>
    <lineage>
        <taxon>Bacteria</taxon>
        <taxon>Bacillati</taxon>
        <taxon>Actinomycetota</taxon>
        <taxon>Actinomycetes</taxon>
        <taxon>Micrococcales</taxon>
        <taxon>Microbacteriaceae</taxon>
        <taxon>Herbiconiux</taxon>
    </lineage>
</organism>
<gene>
    <name evidence="9" type="ORF">GCM10009851_19620</name>
</gene>
<keyword evidence="5" id="KW-0547">Nucleotide-binding</keyword>
<name>A0ABP5QIK1_9MICO</name>
<dbReference type="InterPro" id="IPR017871">
    <property type="entry name" value="ABC_transporter-like_CS"/>
</dbReference>
<dbReference type="PROSITE" id="PS00211">
    <property type="entry name" value="ABC_TRANSPORTER_1"/>
    <property type="match status" value="1"/>
</dbReference>
<dbReference type="InterPro" id="IPR003439">
    <property type="entry name" value="ABC_transporter-like_ATP-bd"/>
</dbReference>
<dbReference type="Gene3D" id="3.40.50.300">
    <property type="entry name" value="P-loop containing nucleotide triphosphate hydrolases"/>
    <property type="match status" value="1"/>
</dbReference>
<reference evidence="10" key="1">
    <citation type="journal article" date="2019" name="Int. J. Syst. Evol. Microbiol.">
        <title>The Global Catalogue of Microorganisms (GCM) 10K type strain sequencing project: providing services to taxonomists for standard genome sequencing and annotation.</title>
        <authorList>
            <consortium name="The Broad Institute Genomics Platform"/>
            <consortium name="The Broad Institute Genome Sequencing Center for Infectious Disease"/>
            <person name="Wu L."/>
            <person name="Ma J."/>
        </authorList>
    </citation>
    <scope>NUCLEOTIDE SEQUENCE [LARGE SCALE GENOMIC DNA]</scope>
    <source>
        <strain evidence="10">JCM 16117</strain>
    </source>
</reference>
<evidence type="ECO:0000256" key="4">
    <source>
        <dbReference type="ARBA" id="ARBA00022475"/>
    </source>
</evidence>
<evidence type="ECO:0000256" key="2">
    <source>
        <dbReference type="ARBA" id="ARBA00005417"/>
    </source>
</evidence>
<dbReference type="PROSITE" id="PS50893">
    <property type="entry name" value="ABC_TRANSPORTER_2"/>
    <property type="match status" value="1"/>
</dbReference>
<keyword evidence="6 9" id="KW-0067">ATP-binding</keyword>
<evidence type="ECO:0000256" key="7">
    <source>
        <dbReference type="ARBA" id="ARBA00023136"/>
    </source>
</evidence>
<dbReference type="PANTHER" id="PTHR43297:SF2">
    <property type="entry name" value="DIPEPTIDE TRANSPORT ATP-BINDING PROTEIN DPPD"/>
    <property type="match status" value="1"/>
</dbReference>
<keyword evidence="7" id="KW-0472">Membrane</keyword>
<accession>A0ABP5QIK1</accession>
<dbReference type="InterPro" id="IPR027417">
    <property type="entry name" value="P-loop_NTPase"/>
</dbReference>
<evidence type="ECO:0000256" key="3">
    <source>
        <dbReference type="ARBA" id="ARBA00022448"/>
    </source>
</evidence>
<keyword evidence="4" id="KW-1003">Cell membrane</keyword>
<dbReference type="InterPro" id="IPR050388">
    <property type="entry name" value="ABC_Ni/Peptide_Import"/>
</dbReference>
<keyword evidence="3" id="KW-0813">Transport</keyword>
<dbReference type="CDD" id="cd03257">
    <property type="entry name" value="ABC_NikE_OppD_transporters"/>
    <property type="match status" value="1"/>
</dbReference>
<proteinExistence type="inferred from homology"/>
<evidence type="ECO:0000313" key="9">
    <source>
        <dbReference type="EMBL" id="GAA2234680.1"/>
    </source>
</evidence>
<comment type="subcellular location">
    <subcellularLocation>
        <location evidence="1">Cell membrane</location>
        <topology evidence="1">Peripheral membrane protein</topology>
    </subcellularLocation>
</comment>
<dbReference type="SMART" id="SM00382">
    <property type="entry name" value="AAA"/>
    <property type="match status" value="1"/>
</dbReference>
<dbReference type="GO" id="GO:0005524">
    <property type="term" value="F:ATP binding"/>
    <property type="evidence" value="ECO:0007669"/>
    <property type="project" value="UniProtKB-KW"/>
</dbReference>
<evidence type="ECO:0000256" key="5">
    <source>
        <dbReference type="ARBA" id="ARBA00022741"/>
    </source>
</evidence>
<evidence type="ECO:0000313" key="10">
    <source>
        <dbReference type="Proteomes" id="UP001500929"/>
    </source>
</evidence>
<sequence length="301" mass="31848">MPATQASVAPASELEVDFAHASTVLAVDALSVTYGSGESAHRAVDSATFRIAHGERVALVGESGSGKTTLALAIAGFLLGDAVTIDYAGLELGGEPLRRGSVKGLPQKTPGITMVFQDAMTSLDPVWTIGSQLAAVLRGAEGLRRSQVRERSEHWLRMVGLHDTERVLGARPYELSGGMRQRAMLAIALCSRPRLLIADEPTSALDASLAREIMDLMVDLTEDFGTSVLVVSHDIHLCQEYADRILVMLGGVIVDDVPAAEAAARATHPYTKGLIECVPTLESAGLDELPTLAGLREAGAW</sequence>
<evidence type="ECO:0000256" key="6">
    <source>
        <dbReference type="ARBA" id="ARBA00022840"/>
    </source>
</evidence>
<comment type="caution">
    <text evidence="9">The sequence shown here is derived from an EMBL/GenBank/DDBJ whole genome shotgun (WGS) entry which is preliminary data.</text>
</comment>